<feature type="domain" description="ShKT" evidence="15">
    <location>
        <begin position="302"/>
        <end position="338"/>
    </location>
</feature>
<dbReference type="InterPro" id="IPR001506">
    <property type="entry name" value="Peptidase_M12A"/>
</dbReference>
<feature type="domain" description="Peptidase M12A" evidence="16">
    <location>
        <begin position="96"/>
        <end position="290"/>
    </location>
</feature>
<dbReference type="CDD" id="cd04280">
    <property type="entry name" value="ZnMc_astacin_like"/>
    <property type="match status" value="3"/>
</dbReference>
<name>A0AAU9WTI9_9CNID</name>
<dbReference type="InterPro" id="IPR013806">
    <property type="entry name" value="Kringle-like"/>
</dbReference>
<evidence type="ECO:0000256" key="8">
    <source>
        <dbReference type="ARBA" id="ARBA00022833"/>
    </source>
</evidence>
<feature type="binding site" evidence="12">
    <location>
        <position position="986"/>
    </location>
    <ligand>
        <name>Zn(2+)</name>
        <dbReference type="ChEBI" id="CHEBI:29105"/>
        <note>catalytic</note>
    </ligand>
</feature>
<dbReference type="SMART" id="SM00059">
    <property type="entry name" value="FN2"/>
    <property type="match status" value="1"/>
</dbReference>
<evidence type="ECO:0000313" key="17">
    <source>
        <dbReference type="EMBL" id="CAH3125339.1"/>
    </source>
</evidence>
<gene>
    <name evidence="17" type="ORF">PMEA_00012068</name>
</gene>
<feature type="active site" evidence="12">
    <location>
        <position position="560"/>
    </location>
</feature>
<comment type="function">
    <text evidence="1">Metalloprotease.</text>
</comment>
<comment type="cofactor">
    <cofactor evidence="12 13">
        <name>Zn(2+)</name>
        <dbReference type="ChEBI" id="CHEBI:29105"/>
    </cofactor>
    <text evidence="12 13">Binds 1 zinc ion per subunit.</text>
</comment>
<dbReference type="InterPro" id="IPR024079">
    <property type="entry name" value="MetalloPept_cat_dom_sf"/>
</dbReference>
<feature type="binding site" evidence="12">
    <location>
        <position position="200"/>
    </location>
    <ligand>
        <name>Zn(2+)</name>
        <dbReference type="ChEBI" id="CHEBI:29105"/>
        <note>catalytic</note>
    </ligand>
</feature>
<keyword evidence="6" id="KW-0677">Repeat</keyword>
<reference evidence="17 18" key="1">
    <citation type="submission" date="2022-05" db="EMBL/GenBank/DDBJ databases">
        <authorList>
            <consortium name="Genoscope - CEA"/>
            <person name="William W."/>
        </authorList>
    </citation>
    <scope>NUCLEOTIDE SEQUENCE [LARGE SCALE GENOMIC DNA]</scope>
</reference>
<evidence type="ECO:0000256" key="5">
    <source>
        <dbReference type="ARBA" id="ARBA00022723"/>
    </source>
</evidence>
<feature type="domain" description="ShKT" evidence="15">
    <location>
        <begin position="1091"/>
        <end position="1129"/>
    </location>
</feature>
<dbReference type="GO" id="GO:0004222">
    <property type="term" value="F:metalloendopeptidase activity"/>
    <property type="evidence" value="ECO:0007669"/>
    <property type="project" value="UniProtKB-UniRule"/>
</dbReference>
<feature type="active site" evidence="12">
    <location>
        <position position="191"/>
    </location>
</feature>
<evidence type="ECO:0000256" key="13">
    <source>
        <dbReference type="RuleBase" id="RU361183"/>
    </source>
</evidence>
<protein>
    <recommendedName>
        <fullName evidence="13">Metalloendopeptidase</fullName>
        <ecNumber evidence="13">3.4.24.-</ecNumber>
    </recommendedName>
</protein>
<dbReference type="InterPro" id="IPR006026">
    <property type="entry name" value="Peptidase_Metallo"/>
</dbReference>
<dbReference type="GO" id="GO:0006508">
    <property type="term" value="P:proteolysis"/>
    <property type="evidence" value="ECO:0007669"/>
    <property type="project" value="UniProtKB-KW"/>
</dbReference>
<dbReference type="InterPro" id="IPR000562">
    <property type="entry name" value="FN_type2_dom"/>
</dbReference>
<keyword evidence="18" id="KW-1185">Reference proteome</keyword>
<dbReference type="SMART" id="SM00235">
    <property type="entry name" value="ZnMc"/>
    <property type="match status" value="3"/>
</dbReference>
<dbReference type="SMART" id="SM00254">
    <property type="entry name" value="ShKT"/>
    <property type="match status" value="4"/>
</dbReference>
<feature type="chain" id="PRO_5043099699" description="Metalloendopeptidase" evidence="13">
    <location>
        <begin position="17"/>
        <end position="1171"/>
    </location>
</feature>
<feature type="binding site" evidence="12">
    <location>
        <position position="563"/>
    </location>
    <ligand>
        <name>Zn(2+)</name>
        <dbReference type="ChEBI" id="CHEBI:29105"/>
        <note>catalytic</note>
    </ligand>
</feature>
<dbReference type="SUPFAM" id="SSF55486">
    <property type="entry name" value="Metalloproteases ('zincins'), catalytic domain"/>
    <property type="match status" value="3"/>
</dbReference>
<keyword evidence="13" id="KW-0732">Signal</keyword>
<dbReference type="PANTHER" id="PTHR10127">
    <property type="entry name" value="DISCOIDIN, CUB, EGF, LAMININ , AND ZINC METALLOPROTEASE DOMAIN CONTAINING"/>
    <property type="match status" value="1"/>
</dbReference>
<feature type="binding site" evidence="12">
    <location>
        <position position="190"/>
    </location>
    <ligand>
        <name>Zn(2+)</name>
        <dbReference type="ChEBI" id="CHEBI:29105"/>
        <note>catalytic</note>
    </ligand>
</feature>
<evidence type="ECO:0000256" key="3">
    <source>
        <dbReference type="ARBA" id="ARBA00022656"/>
    </source>
</evidence>
<evidence type="ECO:0000256" key="12">
    <source>
        <dbReference type="PROSITE-ProRule" id="PRU01211"/>
    </source>
</evidence>
<dbReference type="InterPro" id="IPR036943">
    <property type="entry name" value="FN_type2_sf"/>
</dbReference>
<evidence type="ECO:0000259" key="14">
    <source>
        <dbReference type="PROSITE" id="PS51092"/>
    </source>
</evidence>
<organism evidence="17 18">
    <name type="scientific">Pocillopora meandrina</name>
    <dbReference type="NCBI Taxonomy" id="46732"/>
    <lineage>
        <taxon>Eukaryota</taxon>
        <taxon>Metazoa</taxon>
        <taxon>Cnidaria</taxon>
        <taxon>Anthozoa</taxon>
        <taxon>Hexacorallia</taxon>
        <taxon>Scleractinia</taxon>
        <taxon>Astrocoeniina</taxon>
        <taxon>Pocilloporidae</taxon>
        <taxon>Pocillopora</taxon>
    </lineage>
</organism>
<feature type="binding site" evidence="12">
    <location>
        <position position="980"/>
    </location>
    <ligand>
        <name>Zn(2+)</name>
        <dbReference type="ChEBI" id="CHEBI:29105"/>
        <note>catalytic</note>
    </ligand>
</feature>
<keyword evidence="4 12" id="KW-0645">Protease</keyword>
<dbReference type="Pfam" id="PF00040">
    <property type="entry name" value="fn2"/>
    <property type="match status" value="1"/>
</dbReference>
<sequence length="1171" mass="132838">MFRMILLAVFLQMSECILTPDGLMQPPAPGQLQGNTSTQKEEMSAFQVIEQANNAVGNLRMTDRSGLFLHEGDIELTGWQRKILKKQNSGGRQKRGAMRSLARRWMDSSGRPLIPYYIEGSVAHARRVIDAAIRQWMSKVPCLRFVRRTTHRNYISFFSGGGCYSMVGRVGGGQKISIGRGCDHIGVVVHEIGHALGFWHEQSRPDRDRYINIHWNNIPSGFHSQFRKMSTSAINSRGVSYDYDSVMHYHSTAFGNGRITITRKDGSTKLGNTRGLSAKDVQQANLMYCNGQPVTSKPPTGCRYKDNNRNCPSWKARGYCTHTYQAYMRRNCQKSCFCGTNTNCADLHQNCPNWRRRGFCRRNSQYYTYMSTNSLFVVAQVEESSAAPTVSDQLQGNSSKANTSTARAEFSASAFQAIEQANNAEANLRMSDRSGLFLHEGDIELTESQRKMIKTQISGGRQKRATLRSLSRRWMDSSGRPLIPYYIEGSVAHARGVIDQAMRHWMSKVPCLRFVRRTTHRNYVSFFSGGGCYSMVGRIGGRQKISIGRGCNQIGVVVHEIGHALGFWHEQSRPDRDRYVNILWNNIPSGVRSQFTKMSTSTINSRGISYDYDSVMHYHSTAFGNGRITITRKDGSTRLGNSRGLSYKDIQQAKLMYCPGQPTSRPVTARPRPPTDELFHALKWLIDLFICLFSQIPTAVTLSDTAQLGDREVTVGETRSTTPTCQKIVKNPVAPAKPAYNVETCSTCKRCRSRRLYDICYTRNTTNGKCCVFPFTYRGVDYYECTTKDFGREWCSLNDVYETHRQWGFCANETMKPVFDTILEATGENGRSRDGKEALFQGDIIMTREIRDSLNSRGILVPPKRMAKPQSRRKRAIMRVSRGSDLRWLVGSSGKREVPYYITSSNHNVRGVILRAMKHWEERVPCLKFVQRSRESRYLSFFSGGGCYSMVGRQPGSGPQKISIGNGCGYLGVVVHEIGHALGFWHEQSRPDRDSYVTINWQNIQTGMAYNFHKYGTNRVDSRGVSYDYDSVMHYSSTAFANRRGVRTIVGKNGRTNLGQRYGLSRLDVEQAKMLYCGQRPKPQTPPPPGCSPDRHDWCPYWASEGYCTDPRYSTYMNTDCQTSCKRGCQKPPICKDEHKYCASWMKEPGDYCKKYESYMKIYCKKSCGKC</sequence>
<dbReference type="GO" id="GO:0008270">
    <property type="term" value="F:zinc ion binding"/>
    <property type="evidence" value="ECO:0007669"/>
    <property type="project" value="UniProtKB-UniRule"/>
</dbReference>
<keyword evidence="5 12" id="KW-0479">Metal-binding</keyword>
<evidence type="ECO:0000259" key="16">
    <source>
        <dbReference type="PROSITE" id="PS51864"/>
    </source>
</evidence>
<feature type="domain" description="Fibronectin type-II" evidence="14">
    <location>
        <begin position="766"/>
        <end position="812"/>
    </location>
</feature>
<feature type="domain" description="Peptidase M12A" evidence="16">
    <location>
        <begin position="465"/>
        <end position="659"/>
    </location>
</feature>
<evidence type="ECO:0000256" key="4">
    <source>
        <dbReference type="ARBA" id="ARBA00022670"/>
    </source>
</evidence>
<dbReference type="Gene3D" id="3.40.390.10">
    <property type="entry name" value="Collagenase (Catalytic Domain)"/>
    <property type="match status" value="3"/>
</dbReference>
<accession>A0AAU9WTI9</accession>
<feature type="binding site" evidence="12">
    <location>
        <position position="976"/>
    </location>
    <ligand>
        <name>Zn(2+)</name>
        <dbReference type="ChEBI" id="CHEBI:29105"/>
        <note>catalytic</note>
    </ligand>
</feature>
<feature type="binding site" evidence="12">
    <location>
        <position position="559"/>
    </location>
    <ligand>
        <name>Zn(2+)</name>
        <dbReference type="ChEBI" id="CHEBI:29105"/>
        <note>catalytic</note>
    </ligand>
</feature>
<feature type="binding site" evidence="12">
    <location>
        <position position="569"/>
    </location>
    <ligand>
        <name>Zn(2+)</name>
        <dbReference type="ChEBI" id="CHEBI:29105"/>
        <note>catalytic</note>
    </ligand>
</feature>
<dbReference type="Proteomes" id="UP001159428">
    <property type="component" value="Unassembled WGS sequence"/>
</dbReference>
<dbReference type="EMBL" id="CALNXJ010000021">
    <property type="protein sequence ID" value="CAH3125339.1"/>
    <property type="molecule type" value="Genomic_DNA"/>
</dbReference>
<keyword evidence="10" id="KW-1015">Disulfide bond</keyword>
<keyword evidence="7 12" id="KW-0378">Hydrolase</keyword>
<dbReference type="PROSITE" id="PS51864">
    <property type="entry name" value="ASTACIN"/>
    <property type="match status" value="3"/>
</dbReference>
<dbReference type="FunFam" id="3.40.390.10:FF:000028">
    <property type="entry name" value="Zinc metalloproteinase"/>
    <property type="match status" value="3"/>
</dbReference>
<evidence type="ECO:0000256" key="7">
    <source>
        <dbReference type="ARBA" id="ARBA00022801"/>
    </source>
</evidence>
<keyword evidence="8 12" id="KW-0862">Zinc</keyword>
<proteinExistence type="predicted"/>
<dbReference type="CDD" id="cd00062">
    <property type="entry name" value="FN2"/>
    <property type="match status" value="1"/>
</dbReference>
<dbReference type="GO" id="GO:0018996">
    <property type="term" value="P:molting cycle, collagen and cuticulin-based cuticle"/>
    <property type="evidence" value="ECO:0007669"/>
    <property type="project" value="UniProtKB-ARBA"/>
</dbReference>
<dbReference type="Pfam" id="PF01549">
    <property type="entry name" value="ShK"/>
    <property type="match status" value="4"/>
</dbReference>
<evidence type="ECO:0000256" key="2">
    <source>
        <dbReference type="ARBA" id="ARBA00022536"/>
    </source>
</evidence>
<keyword evidence="2" id="KW-0245">EGF-like domain</keyword>
<dbReference type="AlphaFoldDB" id="A0AAU9WTI9"/>
<feature type="domain" description="ShKT" evidence="15">
    <location>
        <begin position="1135"/>
        <end position="1171"/>
    </location>
</feature>
<evidence type="ECO:0000256" key="6">
    <source>
        <dbReference type="ARBA" id="ARBA00022737"/>
    </source>
</evidence>
<feature type="domain" description="Peptidase M12A" evidence="16">
    <location>
        <begin position="875"/>
        <end position="1078"/>
    </location>
</feature>
<dbReference type="GO" id="GO:0090729">
    <property type="term" value="F:toxin activity"/>
    <property type="evidence" value="ECO:0007669"/>
    <property type="project" value="UniProtKB-KW"/>
</dbReference>
<evidence type="ECO:0000256" key="11">
    <source>
        <dbReference type="PROSITE-ProRule" id="PRU00479"/>
    </source>
</evidence>
<evidence type="ECO:0000313" key="18">
    <source>
        <dbReference type="Proteomes" id="UP001159428"/>
    </source>
</evidence>
<dbReference type="EC" id="3.4.24.-" evidence="13"/>
<feature type="active site" evidence="12">
    <location>
        <position position="977"/>
    </location>
</feature>
<dbReference type="PROSITE" id="PS51670">
    <property type="entry name" value="SHKT"/>
    <property type="match status" value="3"/>
</dbReference>
<dbReference type="InterPro" id="IPR034035">
    <property type="entry name" value="Astacin-like_dom"/>
</dbReference>
<dbReference type="InterPro" id="IPR003582">
    <property type="entry name" value="ShKT_dom"/>
</dbReference>
<dbReference type="PANTHER" id="PTHR10127:SF780">
    <property type="entry name" value="METALLOENDOPEPTIDASE"/>
    <property type="match status" value="1"/>
</dbReference>
<evidence type="ECO:0000256" key="9">
    <source>
        <dbReference type="ARBA" id="ARBA00023049"/>
    </source>
</evidence>
<feature type="binding site" evidence="12">
    <location>
        <position position="194"/>
    </location>
    <ligand>
        <name>Zn(2+)</name>
        <dbReference type="ChEBI" id="CHEBI:29105"/>
        <note>catalytic</note>
    </ligand>
</feature>
<dbReference type="Pfam" id="PF01400">
    <property type="entry name" value="Astacin"/>
    <property type="match status" value="3"/>
</dbReference>
<comment type="caution">
    <text evidence="11">Lacks conserved residue(s) required for the propagation of feature annotation.</text>
</comment>
<dbReference type="Gene3D" id="2.10.10.10">
    <property type="entry name" value="Fibronectin, type II, collagen-binding"/>
    <property type="match status" value="1"/>
</dbReference>
<dbReference type="PROSITE" id="PS51092">
    <property type="entry name" value="FN2_2"/>
    <property type="match status" value="1"/>
</dbReference>
<evidence type="ECO:0000256" key="10">
    <source>
        <dbReference type="ARBA" id="ARBA00023157"/>
    </source>
</evidence>
<comment type="caution">
    <text evidence="17">The sequence shown here is derived from an EMBL/GenBank/DDBJ whole genome shotgun (WGS) entry which is preliminary data.</text>
</comment>
<evidence type="ECO:0000256" key="1">
    <source>
        <dbReference type="ARBA" id="ARBA00002657"/>
    </source>
</evidence>
<feature type="signal peptide" evidence="13">
    <location>
        <begin position="1"/>
        <end position="16"/>
    </location>
</feature>
<dbReference type="PRINTS" id="PR00480">
    <property type="entry name" value="ASTACIN"/>
</dbReference>
<dbReference type="SUPFAM" id="SSF57440">
    <property type="entry name" value="Kringle-like"/>
    <property type="match status" value="1"/>
</dbReference>
<keyword evidence="3" id="KW-0800">Toxin</keyword>
<keyword evidence="9 12" id="KW-0482">Metalloprotease</keyword>
<evidence type="ECO:0000259" key="15">
    <source>
        <dbReference type="PROSITE" id="PS51670"/>
    </source>
</evidence>